<dbReference type="STRING" id="856736.SAMN04488058_11336"/>
<evidence type="ECO:0000256" key="3">
    <source>
        <dbReference type="ARBA" id="ARBA00012737"/>
    </source>
</evidence>
<evidence type="ECO:0000313" key="12">
    <source>
        <dbReference type="EMBL" id="SEJ65659.1"/>
    </source>
</evidence>
<dbReference type="InterPro" id="IPR014729">
    <property type="entry name" value="Rossmann-like_a/b/a_fold"/>
</dbReference>
<gene>
    <name evidence="12" type="ORF">SAMN04488058_11336</name>
</gene>
<dbReference type="RefSeq" id="WP_092265059.1">
    <property type="nucleotide sequence ID" value="NZ_FNZA01000013.1"/>
</dbReference>
<dbReference type="InterPro" id="IPR033738">
    <property type="entry name" value="AsnB_N"/>
</dbReference>
<accession>A0A1H7AJ93</accession>
<keyword evidence="8" id="KW-0028">Amino-acid biosynthesis</keyword>
<comment type="catalytic activity">
    <reaction evidence="7">
        <text>L-aspartate + L-glutamine + ATP + H2O = L-asparagine + L-glutamate + AMP + diphosphate + H(+)</text>
        <dbReference type="Rhea" id="RHEA:12228"/>
        <dbReference type="ChEBI" id="CHEBI:15377"/>
        <dbReference type="ChEBI" id="CHEBI:15378"/>
        <dbReference type="ChEBI" id="CHEBI:29985"/>
        <dbReference type="ChEBI" id="CHEBI:29991"/>
        <dbReference type="ChEBI" id="CHEBI:30616"/>
        <dbReference type="ChEBI" id="CHEBI:33019"/>
        <dbReference type="ChEBI" id="CHEBI:58048"/>
        <dbReference type="ChEBI" id="CHEBI:58359"/>
        <dbReference type="ChEBI" id="CHEBI:456215"/>
        <dbReference type="EC" id="6.3.5.4"/>
    </reaction>
</comment>
<evidence type="ECO:0000256" key="2">
    <source>
        <dbReference type="ARBA" id="ARBA00005752"/>
    </source>
</evidence>
<dbReference type="Pfam" id="PF00733">
    <property type="entry name" value="Asn_synthase"/>
    <property type="match status" value="1"/>
</dbReference>
<feature type="binding site" evidence="9">
    <location>
        <position position="101"/>
    </location>
    <ligand>
        <name>L-glutamine</name>
        <dbReference type="ChEBI" id="CHEBI:58359"/>
    </ligand>
</feature>
<evidence type="ECO:0000256" key="4">
    <source>
        <dbReference type="ARBA" id="ARBA00022741"/>
    </source>
</evidence>
<evidence type="ECO:0000256" key="9">
    <source>
        <dbReference type="PIRSR" id="PIRSR001589-2"/>
    </source>
</evidence>
<feature type="active site" description="For GATase activity" evidence="8">
    <location>
        <position position="2"/>
    </location>
</feature>
<dbReference type="GO" id="GO:0006529">
    <property type="term" value="P:asparagine biosynthetic process"/>
    <property type="evidence" value="ECO:0007669"/>
    <property type="project" value="UniProtKB-KW"/>
</dbReference>
<keyword evidence="8" id="KW-0061">Asparagine biosynthesis</keyword>
<dbReference type="InterPro" id="IPR006426">
    <property type="entry name" value="Asn_synth_AEB"/>
</dbReference>
<dbReference type="SUPFAM" id="SSF52402">
    <property type="entry name" value="Adenine nucleotide alpha hydrolases-like"/>
    <property type="match status" value="1"/>
</dbReference>
<dbReference type="Gene3D" id="3.40.50.620">
    <property type="entry name" value="HUPs"/>
    <property type="match status" value="1"/>
</dbReference>
<dbReference type="PROSITE" id="PS51278">
    <property type="entry name" value="GATASE_TYPE_2"/>
    <property type="match status" value="1"/>
</dbReference>
<comment type="similarity">
    <text evidence="2">Belongs to the asparagine synthetase family.</text>
</comment>
<evidence type="ECO:0000256" key="10">
    <source>
        <dbReference type="PIRSR" id="PIRSR001589-3"/>
    </source>
</evidence>
<evidence type="ECO:0000256" key="1">
    <source>
        <dbReference type="ARBA" id="ARBA00005187"/>
    </source>
</evidence>
<evidence type="ECO:0000313" key="13">
    <source>
        <dbReference type="Proteomes" id="UP000199223"/>
    </source>
</evidence>
<dbReference type="PANTHER" id="PTHR43284">
    <property type="entry name" value="ASPARAGINE SYNTHETASE (GLUTAMINE-HYDROLYZING)"/>
    <property type="match status" value="1"/>
</dbReference>
<dbReference type="InterPro" id="IPR001962">
    <property type="entry name" value="Asn_synthase"/>
</dbReference>
<dbReference type="Gene3D" id="3.60.20.10">
    <property type="entry name" value="Glutamine Phosphoribosylpyrophosphate, subunit 1, domain 1"/>
    <property type="match status" value="1"/>
</dbReference>
<dbReference type="AlphaFoldDB" id="A0A1H7AJ93"/>
<organism evidence="12 13">
    <name type="scientific">Deinococcus reticulitermitis</name>
    <dbReference type="NCBI Taxonomy" id="856736"/>
    <lineage>
        <taxon>Bacteria</taxon>
        <taxon>Thermotogati</taxon>
        <taxon>Deinococcota</taxon>
        <taxon>Deinococci</taxon>
        <taxon>Deinococcales</taxon>
        <taxon>Deinococcaceae</taxon>
        <taxon>Deinococcus</taxon>
    </lineage>
</organism>
<dbReference type="InterPro" id="IPR051786">
    <property type="entry name" value="ASN_synthetase/amidase"/>
</dbReference>
<dbReference type="PIRSF" id="PIRSF001589">
    <property type="entry name" value="Asn_synthetase_glu-h"/>
    <property type="match status" value="1"/>
</dbReference>
<dbReference type="NCBIfam" id="TIGR01536">
    <property type="entry name" value="asn_synth_AEB"/>
    <property type="match status" value="1"/>
</dbReference>
<evidence type="ECO:0000256" key="6">
    <source>
        <dbReference type="ARBA" id="ARBA00022962"/>
    </source>
</evidence>
<dbReference type="CDD" id="cd00712">
    <property type="entry name" value="AsnB"/>
    <property type="match status" value="1"/>
</dbReference>
<keyword evidence="6 8" id="KW-0315">Glutamine amidotransferase</keyword>
<dbReference type="SUPFAM" id="SSF56235">
    <property type="entry name" value="N-terminal nucleophile aminohydrolases (Ntn hydrolases)"/>
    <property type="match status" value="1"/>
</dbReference>
<dbReference type="EMBL" id="FNZA01000013">
    <property type="protein sequence ID" value="SEJ65659.1"/>
    <property type="molecule type" value="Genomic_DNA"/>
</dbReference>
<feature type="domain" description="Glutamine amidotransferase type-2" evidence="11">
    <location>
        <begin position="2"/>
        <end position="218"/>
    </location>
</feature>
<dbReference type="PANTHER" id="PTHR43284:SF1">
    <property type="entry name" value="ASPARAGINE SYNTHETASE"/>
    <property type="match status" value="1"/>
</dbReference>
<keyword evidence="13" id="KW-1185">Reference proteome</keyword>
<dbReference type="Proteomes" id="UP000199223">
    <property type="component" value="Unassembled WGS sequence"/>
</dbReference>
<reference evidence="13" key="1">
    <citation type="submission" date="2016-10" db="EMBL/GenBank/DDBJ databases">
        <authorList>
            <person name="Varghese N."/>
            <person name="Submissions S."/>
        </authorList>
    </citation>
    <scope>NUCLEOTIDE SEQUENCE [LARGE SCALE GENOMIC DNA]</scope>
    <source>
        <strain evidence="13">CGMCC 1.10218</strain>
    </source>
</reference>
<dbReference type="Pfam" id="PF13537">
    <property type="entry name" value="GATase_7"/>
    <property type="match status" value="1"/>
</dbReference>
<comment type="pathway">
    <text evidence="1">Amino-acid biosynthesis; L-asparagine biosynthesis; L-asparagine from L-aspartate (L-Gln route): step 1/1.</text>
</comment>
<keyword evidence="5 9" id="KW-0067">ATP-binding</keyword>
<dbReference type="GO" id="GO:0005524">
    <property type="term" value="F:ATP binding"/>
    <property type="evidence" value="ECO:0007669"/>
    <property type="project" value="UniProtKB-KW"/>
</dbReference>
<dbReference type="InterPro" id="IPR017932">
    <property type="entry name" value="GATase_2_dom"/>
</dbReference>
<sequence>MCGIAGIWQPRVGGAPLSEGTLQCGLDAIRHRGPDGQGIYQQPGVLLGMRRLAIIDLSGGDQPIFNEDGRLAVVFNGEIYNYKELTAGLKSRGHTFKTTSDTEVLVHLFEEQGPALVDELRGMFAFALHDRHKHELLLARDRFGKKPLYYTWGEGGELLFASELKALRAMARARGVEFSLNEQGLYDYLSLGSVPQPSTIFQGVYALPPGSWMRVTEQGHEIGRYWQLDFQPKLTLSYEEAQARTRELVAEAVRLRLRSDVPLGVFLSGGVDSSVVAYEAAQVLGGELNTFTVALGDRQFDESAVAARTAKRLGVRSTLLALEVSALSGLQELVRAYDQPFADPSAIPSLGIARLAREHVKVVLNGDGGDEVFGGYRRYVAASRAAAFDRLPRALFARAADLLGAETRPRRSPIGFAARFARGLTLPPGERYLAWTNDTLREADKRQYWRGTPQLPTEHRIEALLHPGLTGLDRQIDADVQVNLLSGLLVKMDIATMSHSLEARSPLLDHKVAEFAARLPAAYRVRGPRPKAVLRDAYRGRLPEEVLSGAKRGFEIPLQRWLEHDLRELLHDLLGDPQAEVRRWLDPAFVDGLLRRERLSDRNWAYIVYALLTLELWLRESR</sequence>
<evidence type="ECO:0000256" key="8">
    <source>
        <dbReference type="PIRSR" id="PIRSR001589-1"/>
    </source>
</evidence>
<evidence type="ECO:0000259" key="11">
    <source>
        <dbReference type="PROSITE" id="PS51278"/>
    </source>
</evidence>
<dbReference type="CDD" id="cd01991">
    <property type="entry name" value="Asn_synthase_B_C"/>
    <property type="match status" value="1"/>
</dbReference>
<feature type="site" description="Important for beta-aspartyl-AMP intermediate formation" evidence="10">
    <location>
        <position position="367"/>
    </location>
</feature>
<feature type="binding site" evidence="9">
    <location>
        <position position="293"/>
    </location>
    <ligand>
        <name>ATP</name>
        <dbReference type="ChEBI" id="CHEBI:30616"/>
    </ligand>
</feature>
<dbReference type="EC" id="6.3.5.4" evidence="3"/>
<dbReference type="GO" id="GO:0005829">
    <property type="term" value="C:cytosol"/>
    <property type="evidence" value="ECO:0007669"/>
    <property type="project" value="TreeGrafter"/>
</dbReference>
<dbReference type="OrthoDB" id="9763290at2"/>
<keyword evidence="4 9" id="KW-0547">Nucleotide-binding</keyword>
<dbReference type="GO" id="GO:0004066">
    <property type="term" value="F:asparagine synthase (glutamine-hydrolyzing) activity"/>
    <property type="evidence" value="ECO:0007669"/>
    <property type="project" value="UniProtKB-EC"/>
</dbReference>
<dbReference type="InterPro" id="IPR029055">
    <property type="entry name" value="Ntn_hydrolases_N"/>
</dbReference>
<name>A0A1H7AJ93_9DEIO</name>
<evidence type="ECO:0000256" key="5">
    <source>
        <dbReference type="ARBA" id="ARBA00022840"/>
    </source>
</evidence>
<proteinExistence type="inferred from homology"/>
<protein>
    <recommendedName>
        <fullName evidence="3">asparagine synthase (glutamine-hydrolyzing)</fullName>
        <ecNumber evidence="3">6.3.5.4</ecNumber>
    </recommendedName>
</protein>
<evidence type="ECO:0000256" key="7">
    <source>
        <dbReference type="ARBA" id="ARBA00048741"/>
    </source>
</evidence>